<protein>
    <submittedName>
        <fullName evidence="1">Uncharacterized protein</fullName>
    </submittedName>
</protein>
<organism evidence="1 2">
    <name type="scientific">Vallitalea maricola</name>
    <dbReference type="NCBI Taxonomy" id="3074433"/>
    <lineage>
        <taxon>Bacteria</taxon>
        <taxon>Bacillati</taxon>
        <taxon>Bacillota</taxon>
        <taxon>Clostridia</taxon>
        <taxon>Lachnospirales</taxon>
        <taxon>Vallitaleaceae</taxon>
        <taxon>Vallitalea</taxon>
    </lineage>
</organism>
<keyword evidence="2" id="KW-1185">Reference proteome</keyword>
<evidence type="ECO:0000313" key="2">
    <source>
        <dbReference type="Proteomes" id="UP001374599"/>
    </source>
</evidence>
<name>A0ACB5UKN3_9FIRM</name>
<proteinExistence type="predicted"/>
<accession>A0ACB5UKN3</accession>
<dbReference type="Proteomes" id="UP001374599">
    <property type="component" value="Unassembled WGS sequence"/>
</dbReference>
<evidence type="ECO:0000313" key="1">
    <source>
        <dbReference type="EMBL" id="GMQ63521.1"/>
    </source>
</evidence>
<reference evidence="1" key="1">
    <citation type="submission" date="2023-09" db="EMBL/GenBank/DDBJ databases">
        <title>Vallitalea sediminicola and Vallitalea maricola sp. nov., anaerobic bacteria isolated from marine sediment.</title>
        <authorList>
            <person name="Hirano S."/>
            <person name="Maeda A."/>
            <person name="Terahara T."/>
            <person name="Mori K."/>
            <person name="Hamada M."/>
            <person name="Matsumoto R."/>
            <person name="Kobayashi T."/>
        </authorList>
    </citation>
    <scope>NUCLEOTIDE SEQUENCE</scope>
    <source>
        <strain evidence="1">AN17-2</strain>
    </source>
</reference>
<gene>
    <name evidence="1" type="ORF">AN2V17_27550</name>
</gene>
<sequence>MKEIFINLENCYGISNLTYTFTFNERKKAHLIYAPNGVMKTSFANTIKDIYLEQETKDCFYPSRNTIREVKFNDANGVDITKDDVLVIEPYLDNYKSDNVSILLADEDLKKDYENIHKDIQAKMDILFKNINKLSGKRNSENILLKDFGLPEKEIYDCIEKIYIDNKDSHINKIDIKYSKIITPDSEKILLNNEVQKQLQAYIEQYEKLLTNSSVFKKSFNHNNAEDVLRILKKDGFFKAKHQVIFANTGNAIGEKEYKKIIDDEKKRILDEELSEEFDKIDKLLSAKTGTKELRDIILNNREIIPELLDLPNFKRKLWISYLFNELPLMKEAIINYQNNRKKLTDIVKLANEQSTTWNKVVTQFNERFSNMPFKLMVTNKDDVILKSELPAIAFKYEDRGEETEVEEENLLRHLSNGEKKALYLLNVIFEIQARKELNKDTFLIIDDLADSFDYRNKYAIIEYIKEIVDNEIFFPIILTHNFDFYRTVSSRIGIQPSSNFVNKNEVAITLEHGQYTKNVFANWRNSVYNNDKIFLSSIAFVRNISEYIKGTDNIIYKNLTNLLHYKQVSSGEVKATEDILVQDLFIWYNTIWERKIENFTQNSSKKVVILLSEVAEQIVNHETNSINIENKIVLSIAIRHMAEKYMINRINNNELVNGITRDQTRNLRNMINFNKDNPEDIKIEEIIERVLIITSENIHINSFMYEPIVDMSLEELINLYNSLKGI</sequence>
<comment type="caution">
    <text evidence="1">The sequence shown here is derived from an EMBL/GenBank/DDBJ whole genome shotgun (WGS) entry which is preliminary data.</text>
</comment>
<dbReference type="EMBL" id="BTPU01000044">
    <property type="protein sequence ID" value="GMQ63521.1"/>
    <property type="molecule type" value="Genomic_DNA"/>
</dbReference>